<dbReference type="EMBL" id="OZ037945">
    <property type="protein sequence ID" value="CAL1700213.1"/>
    <property type="molecule type" value="Genomic_DNA"/>
</dbReference>
<proteinExistence type="predicted"/>
<protein>
    <submittedName>
        <fullName evidence="1">Uncharacterized protein</fullName>
    </submittedName>
</protein>
<evidence type="ECO:0000313" key="1">
    <source>
        <dbReference type="EMBL" id="CAL1700213.1"/>
    </source>
</evidence>
<name>A0ABP1CZR6_9APHY</name>
<gene>
    <name evidence="1" type="ORF">GFSPODELE1_LOCUS3046</name>
</gene>
<evidence type="ECO:0000313" key="2">
    <source>
        <dbReference type="Proteomes" id="UP001497453"/>
    </source>
</evidence>
<organism evidence="1 2">
    <name type="scientific">Somion occarium</name>
    <dbReference type="NCBI Taxonomy" id="3059160"/>
    <lineage>
        <taxon>Eukaryota</taxon>
        <taxon>Fungi</taxon>
        <taxon>Dikarya</taxon>
        <taxon>Basidiomycota</taxon>
        <taxon>Agaricomycotina</taxon>
        <taxon>Agaricomycetes</taxon>
        <taxon>Polyporales</taxon>
        <taxon>Cerrenaceae</taxon>
        <taxon>Somion</taxon>
    </lineage>
</organism>
<accession>A0ABP1CZR6</accession>
<keyword evidence="2" id="KW-1185">Reference proteome</keyword>
<reference evidence="2" key="1">
    <citation type="submission" date="2024-04" db="EMBL/GenBank/DDBJ databases">
        <authorList>
            <person name="Shaw F."/>
            <person name="Minotto A."/>
        </authorList>
    </citation>
    <scope>NUCLEOTIDE SEQUENCE [LARGE SCALE GENOMIC DNA]</scope>
</reference>
<sequence>MHSGDSSGDIRRNMTGLLVHTTGTIRASVALLPLLRSENNPLSAESGSFYVDFTLFLLGFTFGKRLGERSPLHGSASWSGQFRMNECNWLLGACICYSAVNWPKNRSFRLSTWLFLSLHTCYLQYTANTVQISASLGVLLFTSWILPNGPVRLVLQIFNLSFDSCTGPCPWRARTPNVELSAMEKGAPQTSSTSLALNLCLSLLTFLVASLASVPSRTVRVLYNKSTGHKRLSKANTSTKISWRPMRQVGLPSFPGRRPLRLPLIGLRRSYGNRGLQATYHDA</sequence>
<dbReference type="Proteomes" id="UP001497453">
    <property type="component" value="Chromosome 2"/>
</dbReference>